<organism evidence="2 3">
    <name type="scientific">Saccharopolyspora halophila</name>
    <dbReference type="NCBI Taxonomy" id="405551"/>
    <lineage>
        <taxon>Bacteria</taxon>
        <taxon>Bacillati</taxon>
        <taxon>Actinomycetota</taxon>
        <taxon>Actinomycetes</taxon>
        <taxon>Pseudonocardiales</taxon>
        <taxon>Pseudonocardiaceae</taxon>
        <taxon>Saccharopolyspora</taxon>
    </lineage>
</organism>
<gene>
    <name evidence="2" type="ORF">GCM10009854_27870</name>
</gene>
<evidence type="ECO:0000256" key="1">
    <source>
        <dbReference type="SAM" id="MobiDB-lite"/>
    </source>
</evidence>
<proteinExistence type="predicted"/>
<protein>
    <submittedName>
        <fullName evidence="2">Uncharacterized protein</fullName>
    </submittedName>
</protein>
<feature type="compositionally biased region" description="Pro residues" evidence="1">
    <location>
        <begin position="95"/>
        <end position="107"/>
    </location>
</feature>
<comment type="caution">
    <text evidence="2">The sequence shown here is derived from an EMBL/GenBank/DDBJ whole genome shotgun (WGS) entry which is preliminary data.</text>
</comment>
<dbReference type="EMBL" id="BAAARA010000008">
    <property type="protein sequence ID" value="GAA2348813.1"/>
    <property type="molecule type" value="Genomic_DNA"/>
</dbReference>
<sequence length="166" mass="17918">MKRPAKLADRLAEAERSILPHMCTFTDARTGRPLHVPILDVLGTINGRCSPESKAKIARADVDAQESMLSAVAVQMAQGCYDHEYGPCDRNYNEPWPPQSQPQPAAEPEPHPAGAGWETQLTSAPEPDPAAEPEPEPEAPALAPADDVESSQLTQAPSGNYEVFRP</sequence>
<evidence type="ECO:0000313" key="3">
    <source>
        <dbReference type="Proteomes" id="UP001501218"/>
    </source>
</evidence>
<dbReference type="Proteomes" id="UP001501218">
    <property type="component" value="Unassembled WGS sequence"/>
</dbReference>
<feature type="region of interest" description="Disordered" evidence="1">
    <location>
        <begin position="84"/>
        <end position="166"/>
    </location>
</feature>
<evidence type="ECO:0000313" key="2">
    <source>
        <dbReference type="EMBL" id="GAA2348813.1"/>
    </source>
</evidence>
<keyword evidence="3" id="KW-1185">Reference proteome</keyword>
<accession>A0ABN3GD01</accession>
<dbReference type="RefSeq" id="WP_344131374.1">
    <property type="nucleotide sequence ID" value="NZ_BAAARA010000008.1"/>
</dbReference>
<name>A0ABN3GD01_9PSEU</name>
<reference evidence="2 3" key="1">
    <citation type="journal article" date="2019" name="Int. J. Syst. Evol. Microbiol.">
        <title>The Global Catalogue of Microorganisms (GCM) 10K type strain sequencing project: providing services to taxonomists for standard genome sequencing and annotation.</title>
        <authorList>
            <consortium name="The Broad Institute Genomics Platform"/>
            <consortium name="The Broad Institute Genome Sequencing Center for Infectious Disease"/>
            <person name="Wu L."/>
            <person name="Ma J."/>
        </authorList>
    </citation>
    <scope>NUCLEOTIDE SEQUENCE [LARGE SCALE GENOMIC DNA]</scope>
    <source>
        <strain evidence="2 3">JCM 16221</strain>
    </source>
</reference>